<reference evidence="9" key="1">
    <citation type="journal article" date="2019" name="Int. J. Syst. Evol. Microbiol.">
        <title>The Global Catalogue of Microorganisms (GCM) 10K type strain sequencing project: providing services to taxonomists for standard genome sequencing and annotation.</title>
        <authorList>
            <consortium name="The Broad Institute Genomics Platform"/>
            <consortium name="The Broad Institute Genome Sequencing Center for Infectious Disease"/>
            <person name="Wu L."/>
            <person name="Ma J."/>
        </authorList>
    </citation>
    <scope>NUCLEOTIDE SEQUENCE [LARGE SCALE GENOMIC DNA]</scope>
    <source>
        <strain evidence="9">KACC 12634</strain>
    </source>
</reference>
<dbReference type="Pfam" id="PF17101">
    <property type="entry name" value="Stealth_CR1"/>
    <property type="match status" value="1"/>
</dbReference>
<protein>
    <submittedName>
        <fullName evidence="8">Stealth family protein</fullName>
    </submittedName>
</protein>
<keyword evidence="9" id="KW-1185">Reference proteome</keyword>
<dbReference type="PANTHER" id="PTHR24045">
    <property type="match status" value="1"/>
</dbReference>
<evidence type="ECO:0000259" key="4">
    <source>
        <dbReference type="Pfam" id="PF11380"/>
    </source>
</evidence>
<sequence length="576" mass="63452">MKGLVKRAVPAPLWERLRELRRSLKTGARGRREARAAARTQDRLLAADPGLRAVEADGLPMVGRVVDAFTGADAAEAHLVDVVGAAEAAGIGYFLVRGKTHLRHVVGVRGGDRAAFLAAMRERFGASEYYVGRPEGGISNEFTAGPFPFAGELPGRLATARVLRFGRLLLGPQGQLLSGLELGCDVEFWDEADALGNDPKFLERQEKLKVRIPPAMFAGAWVAPRANEVADVLPAEARVPAHRVVGERKFDTFEPFNRKLVDDVDFPVDAVYMWVDGDDPVWAASRAEHLGEGVSKIASAASNFVSRDELKYSLRSLHAFAPYIRNVYIVTAGQTPHWLDPQAQGVRIVDHSEIFADPTVLPVFNSQAIEAQLHRIPGLSDRYLVLNDDTFFRRPSTPSNFFHANGIIKVPFSPAQIGLGRPQAEEAAPSSAGKNVRALLEADFDRFIASKFKHVPHPQIRTLAEELEERYADEVRTTTASRFRAPDNINFATALHHHYALFTGKAVPGAFRLQYIDVTAPGAPERLAELEADRSTDTFCLNDVDTNEGNAARIDALVRGFLERMFPFPSPWEKRA</sequence>
<proteinExistence type="inferred from homology"/>
<feature type="domain" description="Stealth protein CR3 conserved region 3" evidence="6">
    <location>
        <begin position="453"/>
        <end position="500"/>
    </location>
</feature>
<keyword evidence="3" id="KW-0270">Exopolysaccharide synthesis</keyword>
<feature type="domain" description="Stealth protein CR4 conserved region 4" evidence="7">
    <location>
        <begin position="529"/>
        <end position="575"/>
    </location>
</feature>
<evidence type="ECO:0000256" key="2">
    <source>
        <dbReference type="ARBA" id="ARBA00022679"/>
    </source>
</evidence>
<comment type="caution">
    <text evidence="8">The sequence shown here is derived from an EMBL/GenBank/DDBJ whole genome shotgun (WGS) entry which is preliminary data.</text>
</comment>
<feature type="domain" description="Stealth protein CR1 conserved region 1" evidence="5">
    <location>
        <begin position="266"/>
        <end position="288"/>
    </location>
</feature>
<dbReference type="Pfam" id="PF17102">
    <property type="entry name" value="Stealth_CR3"/>
    <property type="match status" value="1"/>
</dbReference>
<dbReference type="InterPro" id="IPR021520">
    <property type="entry name" value="Stealth_CR2"/>
</dbReference>
<evidence type="ECO:0000256" key="1">
    <source>
        <dbReference type="ARBA" id="ARBA00007583"/>
    </source>
</evidence>
<dbReference type="Pfam" id="PF11380">
    <property type="entry name" value="Stealth_CR2"/>
    <property type="match status" value="1"/>
</dbReference>
<evidence type="ECO:0000313" key="8">
    <source>
        <dbReference type="EMBL" id="MFC6958423.1"/>
    </source>
</evidence>
<dbReference type="Proteomes" id="UP001596470">
    <property type="component" value="Unassembled WGS sequence"/>
</dbReference>
<organism evidence="8 9">
    <name type="scientific">Glycomyces mayteni</name>
    <dbReference type="NCBI Taxonomy" id="543887"/>
    <lineage>
        <taxon>Bacteria</taxon>
        <taxon>Bacillati</taxon>
        <taxon>Actinomycetota</taxon>
        <taxon>Actinomycetes</taxon>
        <taxon>Glycomycetales</taxon>
        <taxon>Glycomycetaceae</taxon>
        <taxon>Glycomyces</taxon>
    </lineage>
</organism>
<dbReference type="InterPro" id="IPR047141">
    <property type="entry name" value="Stealth"/>
</dbReference>
<evidence type="ECO:0000259" key="5">
    <source>
        <dbReference type="Pfam" id="PF17101"/>
    </source>
</evidence>
<dbReference type="RefSeq" id="WP_382347090.1">
    <property type="nucleotide sequence ID" value="NZ_JBHMBP010000001.1"/>
</dbReference>
<evidence type="ECO:0000259" key="7">
    <source>
        <dbReference type="Pfam" id="PF17103"/>
    </source>
</evidence>
<evidence type="ECO:0000256" key="3">
    <source>
        <dbReference type="ARBA" id="ARBA00023169"/>
    </source>
</evidence>
<dbReference type="PANTHER" id="PTHR24045:SF0">
    <property type="entry name" value="N-ACETYLGLUCOSAMINE-1-PHOSPHOTRANSFERASE SUBUNITS ALPHA_BETA"/>
    <property type="match status" value="1"/>
</dbReference>
<evidence type="ECO:0000259" key="6">
    <source>
        <dbReference type="Pfam" id="PF17102"/>
    </source>
</evidence>
<dbReference type="InterPro" id="IPR031358">
    <property type="entry name" value="Stealth_CR1"/>
</dbReference>
<keyword evidence="2" id="KW-0808">Transferase</keyword>
<comment type="similarity">
    <text evidence="1">Belongs to the stealth family.</text>
</comment>
<dbReference type="InterPro" id="IPR031357">
    <property type="entry name" value="Stealth_CR3"/>
</dbReference>
<feature type="domain" description="Stealth protein CR2 conserved region 2" evidence="4">
    <location>
        <begin position="304"/>
        <end position="408"/>
    </location>
</feature>
<dbReference type="InterPro" id="IPR031356">
    <property type="entry name" value="Stealth_CR4"/>
</dbReference>
<gene>
    <name evidence="8" type="ORF">ACFQS3_14560</name>
</gene>
<accession>A0ABW2DC75</accession>
<dbReference type="Pfam" id="PF17103">
    <property type="entry name" value="Stealth_CR4"/>
    <property type="match status" value="1"/>
</dbReference>
<name>A0ABW2DC75_9ACTN</name>
<evidence type="ECO:0000313" key="9">
    <source>
        <dbReference type="Proteomes" id="UP001596470"/>
    </source>
</evidence>
<dbReference type="EMBL" id="JBHSYS010000003">
    <property type="protein sequence ID" value="MFC6958423.1"/>
    <property type="molecule type" value="Genomic_DNA"/>
</dbReference>